<dbReference type="RefSeq" id="WP_378555912.1">
    <property type="nucleotide sequence ID" value="NZ_JBHSDL010000005.1"/>
</dbReference>
<protein>
    <submittedName>
        <fullName evidence="1">Uncharacterized protein</fullName>
    </submittedName>
</protein>
<dbReference type="EMBL" id="JBHSDL010000005">
    <property type="protein sequence ID" value="MFC4373290.1"/>
    <property type="molecule type" value="Genomic_DNA"/>
</dbReference>
<evidence type="ECO:0000313" key="1">
    <source>
        <dbReference type="EMBL" id="MFC4373290.1"/>
    </source>
</evidence>
<comment type="caution">
    <text evidence="1">The sequence shown here is derived from an EMBL/GenBank/DDBJ whole genome shotgun (WGS) entry which is preliminary data.</text>
</comment>
<evidence type="ECO:0000313" key="2">
    <source>
        <dbReference type="Proteomes" id="UP001595844"/>
    </source>
</evidence>
<accession>A0ABV8VBM3</accession>
<keyword evidence="2" id="KW-1185">Reference proteome</keyword>
<proteinExistence type="predicted"/>
<gene>
    <name evidence="1" type="ORF">ACFO5K_04175</name>
</gene>
<sequence>MSLFDDDLAEDMKDPEFRREYIANTLRINMLHQLGRCGMDGGGSVGVDSNTGYDGDATIDCYQLADAVLRAIDSA</sequence>
<name>A0ABV8VBM3_9NOCA</name>
<dbReference type="Proteomes" id="UP001595844">
    <property type="component" value="Unassembled WGS sequence"/>
</dbReference>
<organism evidence="1 2">
    <name type="scientific">Nocardia halotolerans</name>
    <dbReference type="NCBI Taxonomy" id="1755878"/>
    <lineage>
        <taxon>Bacteria</taxon>
        <taxon>Bacillati</taxon>
        <taxon>Actinomycetota</taxon>
        <taxon>Actinomycetes</taxon>
        <taxon>Mycobacteriales</taxon>
        <taxon>Nocardiaceae</taxon>
        <taxon>Nocardia</taxon>
    </lineage>
</organism>
<reference evidence="2" key="1">
    <citation type="journal article" date="2019" name="Int. J. Syst. Evol. Microbiol.">
        <title>The Global Catalogue of Microorganisms (GCM) 10K type strain sequencing project: providing services to taxonomists for standard genome sequencing and annotation.</title>
        <authorList>
            <consortium name="The Broad Institute Genomics Platform"/>
            <consortium name="The Broad Institute Genome Sequencing Center for Infectious Disease"/>
            <person name="Wu L."/>
            <person name="Ma J."/>
        </authorList>
    </citation>
    <scope>NUCLEOTIDE SEQUENCE [LARGE SCALE GENOMIC DNA]</scope>
    <source>
        <strain evidence="2">IBRC-M 10490</strain>
    </source>
</reference>